<accession>A0A8S3BG72</accession>
<dbReference type="AlphaFoldDB" id="A0A8S3BG72"/>
<gene>
    <name evidence="1" type="ORF">SMN809_LOCUS47959</name>
</gene>
<evidence type="ECO:0000313" key="1">
    <source>
        <dbReference type="EMBL" id="CAF4819143.1"/>
    </source>
</evidence>
<sequence>MRSDLGKSFPVYKIQGNYMPETSLNDMKNQVQFCFLENVISQQRRYAKCDVFGNSDLDNPKCSRCLWIQGEHSTTEKVSYPKLKLDIPPEYHNCSWSLEVYTVTESYQNSTIHCKQLVKNFLQDRKDPNVPSINPIEIKIKQEDLANGFIM</sequence>
<protein>
    <submittedName>
        <fullName evidence="1">Uncharacterized protein</fullName>
    </submittedName>
</protein>
<evidence type="ECO:0000313" key="2">
    <source>
        <dbReference type="Proteomes" id="UP000676336"/>
    </source>
</evidence>
<dbReference type="Proteomes" id="UP000676336">
    <property type="component" value="Unassembled WGS sequence"/>
</dbReference>
<proteinExistence type="predicted"/>
<dbReference type="EMBL" id="CAJOBI010153033">
    <property type="protein sequence ID" value="CAF4819143.1"/>
    <property type="molecule type" value="Genomic_DNA"/>
</dbReference>
<reference evidence="1" key="1">
    <citation type="submission" date="2021-02" db="EMBL/GenBank/DDBJ databases">
        <authorList>
            <person name="Nowell W R."/>
        </authorList>
    </citation>
    <scope>NUCLEOTIDE SEQUENCE</scope>
</reference>
<organism evidence="1 2">
    <name type="scientific">Rotaria magnacalcarata</name>
    <dbReference type="NCBI Taxonomy" id="392030"/>
    <lineage>
        <taxon>Eukaryota</taxon>
        <taxon>Metazoa</taxon>
        <taxon>Spiralia</taxon>
        <taxon>Gnathifera</taxon>
        <taxon>Rotifera</taxon>
        <taxon>Eurotatoria</taxon>
        <taxon>Bdelloidea</taxon>
        <taxon>Philodinida</taxon>
        <taxon>Philodinidae</taxon>
        <taxon>Rotaria</taxon>
    </lineage>
</organism>
<name>A0A8S3BG72_9BILA</name>
<comment type="caution">
    <text evidence="1">The sequence shown here is derived from an EMBL/GenBank/DDBJ whole genome shotgun (WGS) entry which is preliminary data.</text>
</comment>